<dbReference type="InterPro" id="IPR039422">
    <property type="entry name" value="MarR/SlyA-like"/>
</dbReference>
<keyword evidence="3" id="KW-1185">Reference proteome</keyword>
<organism evidence="2 3">
    <name type="scientific">Sphingomonas paucimobilis NBRC 13935</name>
    <dbReference type="NCBI Taxonomy" id="1219050"/>
    <lineage>
        <taxon>Bacteria</taxon>
        <taxon>Pseudomonadati</taxon>
        <taxon>Pseudomonadota</taxon>
        <taxon>Alphaproteobacteria</taxon>
        <taxon>Sphingomonadales</taxon>
        <taxon>Sphingomonadaceae</taxon>
        <taxon>Sphingomonas</taxon>
    </lineage>
</organism>
<dbReference type="InterPro" id="IPR000835">
    <property type="entry name" value="HTH_MarR-typ"/>
</dbReference>
<dbReference type="SMART" id="SM00347">
    <property type="entry name" value="HTH_MARR"/>
    <property type="match status" value="1"/>
</dbReference>
<comment type="caution">
    <text evidence="2">The sequence shown here is derived from an EMBL/GenBank/DDBJ whole genome shotgun (WGS) entry which is preliminary data.</text>
</comment>
<protein>
    <submittedName>
        <fullName evidence="2">DNA, contig: SP612</fullName>
    </submittedName>
</protein>
<dbReference type="PROSITE" id="PS50995">
    <property type="entry name" value="HTH_MARR_2"/>
    <property type="match status" value="1"/>
</dbReference>
<evidence type="ECO:0000313" key="3">
    <source>
        <dbReference type="Proteomes" id="UP000032025"/>
    </source>
</evidence>
<dbReference type="InterPro" id="IPR036388">
    <property type="entry name" value="WH-like_DNA-bd_sf"/>
</dbReference>
<name>A0A0C9MPM3_SPHPI</name>
<accession>A0A0C9MPM3</accession>
<dbReference type="PANTHER" id="PTHR33164">
    <property type="entry name" value="TRANSCRIPTIONAL REGULATOR, MARR FAMILY"/>
    <property type="match status" value="1"/>
</dbReference>
<dbReference type="EMBL" id="BBJS01000012">
    <property type="protein sequence ID" value="GAN12666.1"/>
    <property type="molecule type" value="Genomic_DNA"/>
</dbReference>
<dbReference type="InterPro" id="IPR036390">
    <property type="entry name" value="WH_DNA-bd_sf"/>
</dbReference>
<evidence type="ECO:0000313" key="2">
    <source>
        <dbReference type="EMBL" id="GAN12666.1"/>
    </source>
</evidence>
<evidence type="ECO:0000259" key="1">
    <source>
        <dbReference type="PROSITE" id="PS50995"/>
    </source>
</evidence>
<dbReference type="GO" id="GO:0003700">
    <property type="term" value="F:DNA-binding transcription factor activity"/>
    <property type="evidence" value="ECO:0007669"/>
    <property type="project" value="InterPro"/>
</dbReference>
<sequence length="150" mass="17286">MVTQHPDEFDPERSVGYLTKRAYQLARIGMEPVFENEEVTHVQWSALMALLYGLEHTAAGLSRHLCHDTGATTRIVDALEELGLIERCRCTDDRRVVRLSLTDHGRAVAHRCKEKVVAQWNIWLSDWAPEDVDQFVDYLLRLRNKLETVA</sequence>
<dbReference type="AlphaFoldDB" id="A0A0C9MPM3"/>
<reference evidence="2 3" key="1">
    <citation type="submission" date="2014-08" db="EMBL/GenBank/DDBJ databases">
        <title>Whole genome shotgun sequence of Sphingomonas paucimobilis NBRC 13935.</title>
        <authorList>
            <person name="Hosoyama A."/>
            <person name="Hashimoto M."/>
            <person name="Hosoyama Y."/>
            <person name="Noguchi M."/>
            <person name="Uohara A."/>
            <person name="Ohji S."/>
            <person name="Katano-Makiyama Y."/>
            <person name="Ichikawa N."/>
            <person name="Kimura A."/>
            <person name="Yamazoe A."/>
            <person name="Fujita N."/>
        </authorList>
    </citation>
    <scope>NUCLEOTIDE SEQUENCE [LARGE SCALE GENOMIC DNA]</scope>
    <source>
        <strain evidence="2 3">NBRC 13935</strain>
    </source>
</reference>
<dbReference type="Pfam" id="PF01047">
    <property type="entry name" value="MarR"/>
    <property type="match status" value="1"/>
</dbReference>
<dbReference type="GO" id="GO:0006950">
    <property type="term" value="P:response to stress"/>
    <property type="evidence" value="ECO:0007669"/>
    <property type="project" value="TreeGrafter"/>
</dbReference>
<gene>
    <name evidence="2" type="ORF">SP6_12_00630</name>
</gene>
<dbReference type="PRINTS" id="PR00598">
    <property type="entry name" value="HTHMARR"/>
</dbReference>
<dbReference type="Gene3D" id="1.10.10.10">
    <property type="entry name" value="Winged helix-like DNA-binding domain superfamily/Winged helix DNA-binding domain"/>
    <property type="match status" value="1"/>
</dbReference>
<dbReference type="Proteomes" id="UP000032025">
    <property type="component" value="Unassembled WGS sequence"/>
</dbReference>
<feature type="domain" description="HTH marR-type" evidence="1">
    <location>
        <begin position="12"/>
        <end position="144"/>
    </location>
</feature>
<proteinExistence type="predicted"/>
<dbReference type="PANTHER" id="PTHR33164:SF43">
    <property type="entry name" value="HTH-TYPE TRANSCRIPTIONAL REPRESSOR YETL"/>
    <property type="match status" value="1"/>
</dbReference>
<dbReference type="SUPFAM" id="SSF46785">
    <property type="entry name" value="Winged helix' DNA-binding domain"/>
    <property type="match status" value="1"/>
</dbReference>